<feature type="transmembrane region" description="Helical" evidence="7">
    <location>
        <begin position="422"/>
        <end position="440"/>
    </location>
</feature>
<evidence type="ECO:0000256" key="7">
    <source>
        <dbReference type="SAM" id="Phobius"/>
    </source>
</evidence>
<dbReference type="PROSITE" id="PS50850">
    <property type="entry name" value="MFS"/>
    <property type="match status" value="1"/>
</dbReference>
<dbReference type="Gene3D" id="1.20.1250.20">
    <property type="entry name" value="MFS general substrate transporter like domains"/>
    <property type="match status" value="1"/>
</dbReference>
<feature type="transmembrane region" description="Helical" evidence="7">
    <location>
        <begin position="182"/>
        <end position="203"/>
    </location>
</feature>
<evidence type="ECO:0000256" key="6">
    <source>
        <dbReference type="SAM" id="MobiDB-lite"/>
    </source>
</evidence>
<name>A0ABW7BMN9_9ACTN</name>
<feature type="transmembrane region" description="Helical" evidence="7">
    <location>
        <begin position="215"/>
        <end position="235"/>
    </location>
</feature>
<feature type="transmembrane region" description="Helical" evidence="7">
    <location>
        <begin position="119"/>
        <end position="139"/>
    </location>
</feature>
<sequence>MTTTDRPAPGRPASGRPDTTGTGSVRAVVGLLVLFELTSGFLQGGIAPLLPEIGRELGIRDADLTWVISAQLLAAAVSVPVLGRLGDLHGHRRVLRWSLATVAVGTLLVALAPNLEVLLLGRVLTGPLAALLPLEIALVRDRLPLGPARSAIARLVGALALGTLLGGVLTGAVHALTDDVRLTLLVPAALALACVPVSFLAIPESRRLARGRLDVPGAVLLGAAVLLLLSGLAAAQDDGPGLPALIQLGLAVLLGTVWARVELRTAEPLVDVRALADRRVAPFFLCAFVFGVVYFGGQAPDATFLAADPATTGYGFGLSALSLSLVALPAAATAVVTSSLTARIAGRTGYVPALAVSFALVAASFLTTAVLHTAIWQLVAAKVLAGLGLGLALGAMPTVIAEASDPSRTGVTTALYNNVKTLGGAVAGGVTAAILTASAPPADATPTESAYVTVWLLCAVLALLAAGLTLVARRSAPAGAPQPPAADRAPAAPGDA</sequence>
<protein>
    <submittedName>
        <fullName evidence="9">MFS transporter</fullName>
    </submittedName>
</protein>
<dbReference type="EMBL" id="JBICZW010000004">
    <property type="protein sequence ID" value="MFG3188785.1"/>
    <property type="molecule type" value="Genomic_DNA"/>
</dbReference>
<dbReference type="InterPro" id="IPR036259">
    <property type="entry name" value="MFS_trans_sf"/>
</dbReference>
<feature type="region of interest" description="Disordered" evidence="6">
    <location>
        <begin position="1"/>
        <end position="21"/>
    </location>
</feature>
<evidence type="ECO:0000259" key="8">
    <source>
        <dbReference type="PROSITE" id="PS50850"/>
    </source>
</evidence>
<dbReference type="Proteomes" id="UP001604282">
    <property type="component" value="Unassembled WGS sequence"/>
</dbReference>
<dbReference type="RefSeq" id="WP_392880274.1">
    <property type="nucleotide sequence ID" value="NZ_JBICZW010000004.1"/>
</dbReference>
<keyword evidence="4 7" id="KW-0472">Membrane</keyword>
<reference evidence="9 10" key="1">
    <citation type="submission" date="2024-10" db="EMBL/GenBank/DDBJ databases">
        <title>The Natural Products Discovery Center: Release of the First 8490 Sequenced Strains for Exploring Actinobacteria Biosynthetic Diversity.</title>
        <authorList>
            <person name="Kalkreuter E."/>
            <person name="Kautsar S.A."/>
            <person name="Yang D."/>
            <person name="Bader C.D."/>
            <person name="Teijaro C.N."/>
            <person name="Fluegel L."/>
            <person name="Davis C.M."/>
            <person name="Simpson J.R."/>
            <person name="Lauterbach L."/>
            <person name="Steele A.D."/>
            <person name="Gui C."/>
            <person name="Meng S."/>
            <person name="Li G."/>
            <person name="Viehrig K."/>
            <person name="Ye F."/>
            <person name="Su P."/>
            <person name="Kiefer A.F."/>
            <person name="Nichols A."/>
            <person name="Cepeda A.J."/>
            <person name="Yan W."/>
            <person name="Fan B."/>
            <person name="Jiang Y."/>
            <person name="Adhikari A."/>
            <person name="Zheng C.-J."/>
            <person name="Schuster L."/>
            <person name="Cowan T.M."/>
            <person name="Smanski M.J."/>
            <person name="Chevrette M.G."/>
            <person name="De Carvalho L.P.S."/>
            <person name="Shen B."/>
        </authorList>
    </citation>
    <scope>NUCLEOTIDE SEQUENCE [LARGE SCALE GENOMIC DNA]</scope>
    <source>
        <strain evidence="9 10">NPDC048229</strain>
    </source>
</reference>
<feature type="region of interest" description="Disordered" evidence="6">
    <location>
        <begin position="477"/>
        <end position="496"/>
    </location>
</feature>
<feature type="transmembrane region" description="Helical" evidence="7">
    <location>
        <begin position="349"/>
        <end position="371"/>
    </location>
</feature>
<evidence type="ECO:0000256" key="3">
    <source>
        <dbReference type="ARBA" id="ARBA00022989"/>
    </source>
</evidence>
<feature type="transmembrane region" description="Helical" evidence="7">
    <location>
        <begin position="94"/>
        <end position="113"/>
    </location>
</feature>
<dbReference type="PANTHER" id="PTHR42718">
    <property type="entry name" value="MAJOR FACILITATOR SUPERFAMILY MULTIDRUG TRANSPORTER MFSC"/>
    <property type="match status" value="1"/>
</dbReference>
<feature type="transmembrane region" description="Helical" evidence="7">
    <location>
        <begin position="316"/>
        <end position="337"/>
    </location>
</feature>
<evidence type="ECO:0000256" key="5">
    <source>
        <dbReference type="ARBA" id="ARBA00023251"/>
    </source>
</evidence>
<feature type="transmembrane region" description="Helical" evidence="7">
    <location>
        <begin position="151"/>
        <end position="176"/>
    </location>
</feature>
<evidence type="ECO:0000313" key="10">
    <source>
        <dbReference type="Proteomes" id="UP001604282"/>
    </source>
</evidence>
<dbReference type="PANTHER" id="PTHR42718:SF35">
    <property type="entry name" value="BLL0718 PROTEIN"/>
    <property type="match status" value="1"/>
</dbReference>
<feature type="transmembrane region" description="Helical" evidence="7">
    <location>
        <begin position="280"/>
        <end position="296"/>
    </location>
</feature>
<dbReference type="InterPro" id="IPR020846">
    <property type="entry name" value="MFS_dom"/>
</dbReference>
<dbReference type="SUPFAM" id="SSF103473">
    <property type="entry name" value="MFS general substrate transporter"/>
    <property type="match status" value="1"/>
</dbReference>
<feature type="transmembrane region" description="Helical" evidence="7">
    <location>
        <begin position="64"/>
        <end position="82"/>
    </location>
</feature>
<keyword evidence="10" id="KW-1185">Reference proteome</keyword>
<evidence type="ECO:0000256" key="2">
    <source>
        <dbReference type="ARBA" id="ARBA00022692"/>
    </source>
</evidence>
<evidence type="ECO:0000313" key="9">
    <source>
        <dbReference type="EMBL" id="MFG3188785.1"/>
    </source>
</evidence>
<keyword evidence="5" id="KW-0046">Antibiotic resistance</keyword>
<comment type="caution">
    <text evidence="9">The sequence shown here is derived from an EMBL/GenBank/DDBJ whole genome shotgun (WGS) entry which is preliminary data.</text>
</comment>
<evidence type="ECO:0000256" key="4">
    <source>
        <dbReference type="ARBA" id="ARBA00023136"/>
    </source>
</evidence>
<gene>
    <name evidence="9" type="ORF">ACGFYS_07575</name>
</gene>
<evidence type="ECO:0000256" key="1">
    <source>
        <dbReference type="ARBA" id="ARBA00004651"/>
    </source>
</evidence>
<comment type="subcellular location">
    <subcellularLocation>
        <location evidence="1">Cell membrane</location>
        <topology evidence="1">Multi-pass membrane protein</topology>
    </subcellularLocation>
</comment>
<dbReference type="InterPro" id="IPR011701">
    <property type="entry name" value="MFS"/>
</dbReference>
<feature type="transmembrane region" description="Helical" evidence="7">
    <location>
        <begin position="241"/>
        <end position="259"/>
    </location>
</feature>
<feature type="domain" description="Major facilitator superfamily (MFS) profile" evidence="8">
    <location>
        <begin position="28"/>
        <end position="477"/>
    </location>
</feature>
<feature type="transmembrane region" description="Helical" evidence="7">
    <location>
        <begin position="452"/>
        <end position="472"/>
    </location>
</feature>
<organism evidence="9 10">
    <name type="scientific">Streptomyces omiyaensis</name>
    <dbReference type="NCBI Taxonomy" id="68247"/>
    <lineage>
        <taxon>Bacteria</taxon>
        <taxon>Bacillati</taxon>
        <taxon>Actinomycetota</taxon>
        <taxon>Actinomycetes</taxon>
        <taxon>Kitasatosporales</taxon>
        <taxon>Streptomycetaceae</taxon>
        <taxon>Streptomyces</taxon>
    </lineage>
</organism>
<accession>A0ABW7BMN9</accession>
<dbReference type="Gene3D" id="1.20.1720.10">
    <property type="entry name" value="Multidrug resistance protein D"/>
    <property type="match status" value="1"/>
</dbReference>
<keyword evidence="3 7" id="KW-1133">Transmembrane helix</keyword>
<feature type="transmembrane region" description="Helical" evidence="7">
    <location>
        <begin position="383"/>
        <end position="401"/>
    </location>
</feature>
<keyword evidence="2 7" id="KW-0812">Transmembrane</keyword>
<dbReference type="Pfam" id="PF07690">
    <property type="entry name" value="MFS_1"/>
    <property type="match status" value="1"/>
</dbReference>
<proteinExistence type="predicted"/>